<dbReference type="RefSeq" id="WP_230221097.1">
    <property type="nucleotide sequence ID" value="NZ_JAJKFT010000010.1"/>
</dbReference>
<proteinExistence type="predicted"/>
<dbReference type="Proteomes" id="UP001139103">
    <property type="component" value="Unassembled WGS sequence"/>
</dbReference>
<organism evidence="2 3">
    <name type="scientific">Blastopirellula sediminis</name>
    <dbReference type="NCBI Taxonomy" id="2894196"/>
    <lineage>
        <taxon>Bacteria</taxon>
        <taxon>Pseudomonadati</taxon>
        <taxon>Planctomycetota</taxon>
        <taxon>Planctomycetia</taxon>
        <taxon>Pirellulales</taxon>
        <taxon>Pirellulaceae</taxon>
        <taxon>Blastopirellula</taxon>
    </lineage>
</organism>
<dbReference type="EMBL" id="JAJKFT010000010">
    <property type="protein sequence ID" value="MCC9630182.1"/>
    <property type="molecule type" value="Genomic_DNA"/>
</dbReference>
<accession>A0A9X1MPR0</accession>
<evidence type="ECO:0000313" key="2">
    <source>
        <dbReference type="EMBL" id="MCC9630182.1"/>
    </source>
</evidence>
<dbReference type="AlphaFoldDB" id="A0A9X1MPR0"/>
<name>A0A9X1MPR0_9BACT</name>
<feature type="chain" id="PRO_5040807321" description="PDZ domain-containing protein" evidence="1">
    <location>
        <begin position="23"/>
        <end position="172"/>
    </location>
</feature>
<keyword evidence="1" id="KW-0732">Signal</keyword>
<reference evidence="2" key="1">
    <citation type="submission" date="2021-11" db="EMBL/GenBank/DDBJ databases">
        <title>Genome sequence.</title>
        <authorList>
            <person name="Sun Q."/>
        </authorList>
    </citation>
    <scope>NUCLEOTIDE SEQUENCE</scope>
    <source>
        <strain evidence="2">JC732</strain>
    </source>
</reference>
<feature type="signal peptide" evidence="1">
    <location>
        <begin position="1"/>
        <end position="22"/>
    </location>
</feature>
<gene>
    <name evidence="2" type="ORF">LOC68_17445</name>
</gene>
<evidence type="ECO:0008006" key="4">
    <source>
        <dbReference type="Google" id="ProtNLM"/>
    </source>
</evidence>
<evidence type="ECO:0000313" key="3">
    <source>
        <dbReference type="Proteomes" id="UP001139103"/>
    </source>
</evidence>
<keyword evidence="3" id="KW-1185">Reference proteome</keyword>
<sequence>MKSRMLLLIPLLTLCLLQNAPAEEHEPEPKGEPANLEAAPKMARMMDSSGVYYSSKLRAQLYLEWMYIRQNGQRVTFWGARIVGMDEGSPLQDLPHVQLGDVITRLDGMRISRSAHWHRVDDGGYYALPEAERHYGDTVVRWIRSGTYTVLNDRVNLGPLGGGPDDGGPVRP</sequence>
<comment type="caution">
    <text evidence="2">The sequence shown here is derived from an EMBL/GenBank/DDBJ whole genome shotgun (WGS) entry which is preliminary data.</text>
</comment>
<protein>
    <recommendedName>
        <fullName evidence="4">PDZ domain-containing protein</fullName>
    </recommendedName>
</protein>
<evidence type="ECO:0000256" key="1">
    <source>
        <dbReference type="SAM" id="SignalP"/>
    </source>
</evidence>